<evidence type="ECO:0000256" key="7">
    <source>
        <dbReference type="ARBA" id="ARBA00023273"/>
    </source>
</evidence>
<evidence type="ECO:0000313" key="13">
    <source>
        <dbReference type="Proteomes" id="UP001219934"/>
    </source>
</evidence>
<keyword evidence="3" id="KW-0677">Repeat</keyword>
<proteinExistence type="predicted"/>
<keyword evidence="4" id="KW-0863">Zinc-finger</keyword>
<dbReference type="InterPro" id="IPR002110">
    <property type="entry name" value="Ankyrin_rpt"/>
</dbReference>
<feature type="compositionally biased region" description="Polar residues" evidence="10">
    <location>
        <begin position="355"/>
        <end position="370"/>
    </location>
</feature>
<keyword evidence="13" id="KW-1185">Reference proteome</keyword>
<dbReference type="PROSITE" id="PS50088">
    <property type="entry name" value="ANK_REPEAT"/>
    <property type="match status" value="1"/>
</dbReference>
<evidence type="ECO:0000259" key="11">
    <source>
        <dbReference type="Pfam" id="PF12773"/>
    </source>
</evidence>
<dbReference type="GO" id="GO:0005929">
    <property type="term" value="C:cilium"/>
    <property type="evidence" value="ECO:0007669"/>
    <property type="project" value="UniProtKB-SubCell"/>
</dbReference>
<feature type="region of interest" description="Disordered" evidence="10">
    <location>
        <begin position="100"/>
        <end position="152"/>
    </location>
</feature>
<dbReference type="PROSITE" id="PS50297">
    <property type="entry name" value="ANK_REP_REGION"/>
    <property type="match status" value="1"/>
</dbReference>
<dbReference type="InterPro" id="IPR036770">
    <property type="entry name" value="Ankyrin_rpt-contain_sf"/>
</dbReference>
<dbReference type="InterPro" id="IPR052481">
    <property type="entry name" value="DZAN1"/>
</dbReference>
<keyword evidence="5" id="KW-0862">Zinc</keyword>
<evidence type="ECO:0000256" key="1">
    <source>
        <dbReference type="ARBA" id="ARBA00004138"/>
    </source>
</evidence>
<keyword evidence="2" id="KW-0479">Metal-binding</keyword>
<feature type="region of interest" description="Disordered" evidence="10">
    <location>
        <begin position="402"/>
        <end position="428"/>
    </location>
</feature>
<evidence type="ECO:0000256" key="6">
    <source>
        <dbReference type="ARBA" id="ARBA00023043"/>
    </source>
</evidence>
<dbReference type="PANTHER" id="PTHR16058:SF4">
    <property type="entry name" value="DOUBLE ZINC RIBBON AND ANKYRIN REPEAT-CONTAINING PROTEIN 1"/>
    <property type="match status" value="1"/>
</dbReference>
<dbReference type="EMBL" id="JAPTMU010000235">
    <property type="protein sequence ID" value="KAJ4919986.1"/>
    <property type="molecule type" value="Genomic_DNA"/>
</dbReference>
<dbReference type="InterPro" id="IPR025874">
    <property type="entry name" value="DZR"/>
</dbReference>
<protein>
    <recommendedName>
        <fullName evidence="8">Double zinc ribbon and ankyrin repeat-containing protein 1</fullName>
    </recommendedName>
</protein>
<dbReference type="Pfam" id="PF12796">
    <property type="entry name" value="Ank_2"/>
    <property type="match status" value="1"/>
</dbReference>
<evidence type="ECO:0000256" key="5">
    <source>
        <dbReference type="ARBA" id="ARBA00022833"/>
    </source>
</evidence>
<evidence type="ECO:0000313" key="12">
    <source>
        <dbReference type="EMBL" id="KAJ4919986.1"/>
    </source>
</evidence>
<keyword evidence="7" id="KW-0966">Cell projection</keyword>
<organism evidence="12 13">
    <name type="scientific">Pogonophryne albipinna</name>
    <dbReference type="NCBI Taxonomy" id="1090488"/>
    <lineage>
        <taxon>Eukaryota</taxon>
        <taxon>Metazoa</taxon>
        <taxon>Chordata</taxon>
        <taxon>Craniata</taxon>
        <taxon>Vertebrata</taxon>
        <taxon>Euteleostomi</taxon>
        <taxon>Actinopterygii</taxon>
        <taxon>Neopterygii</taxon>
        <taxon>Teleostei</taxon>
        <taxon>Neoteleostei</taxon>
        <taxon>Acanthomorphata</taxon>
        <taxon>Eupercaria</taxon>
        <taxon>Perciformes</taxon>
        <taxon>Notothenioidei</taxon>
        <taxon>Pogonophryne</taxon>
    </lineage>
</organism>
<name>A0AAD6A7X0_9TELE</name>
<dbReference type="Pfam" id="PF13287">
    <property type="entry name" value="Fn3_assoc"/>
    <property type="match status" value="1"/>
</dbReference>
<dbReference type="PANTHER" id="PTHR16058">
    <property type="entry name" value="DOUBLE ZINC RIBBON AND ANKYRIN REPEAT-CONTAINING PROTEIN 1"/>
    <property type="match status" value="1"/>
</dbReference>
<feature type="domain" description="DZANK-type" evidence="11">
    <location>
        <begin position="282"/>
        <end position="328"/>
    </location>
</feature>
<dbReference type="Gene3D" id="1.25.40.20">
    <property type="entry name" value="Ankyrin repeat-containing domain"/>
    <property type="match status" value="1"/>
</dbReference>
<dbReference type="SMART" id="SM00248">
    <property type="entry name" value="ANK"/>
    <property type="match status" value="3"/>
</dbReference>
<evidence type="ECO:0000256" key="2">
    <source>
        <dbReference type="ARBA" id="ARBA00022723"/>
    </source>
</evidence>
<gene>
    <name evidence="12" type="ORF">JOQ06_006464</name>
</gene>
<evidence type="ECO:0000256" key="4">
    <source>
        <dbReference type="ARBA" id="ARBA00022771"/>
    </source>
</evidence>
<sequence length="672" mass="71147">MTAGAVSAPLIIPIMHLHTHRTKNHIFFSLDGSKPEAEPRGGSMKYIGPLLLHAGKVTVRAMAVTSDGRRSSTVTKVFIVDPADPNRKSSEEDFLLSDLQRPSQGASAGSPLRPPGPRFLIGRLGSPNRQQKTGPPPRPPAENSGGLSSTETSRIQRETDFLRCAQCLTLRPSDPFSRFCAQCGAALPGLPAQRPPPAEGGQVVSCVSCGSLVPVNTRSCLICETSVTQQPQASIKLQDHVMCVSCGCGNPAQASRCLTCESRLQPTVCVGSSAPSGRMLSCSRCKRLNRSDARFCDWCGSKGHAVSCVWCWRCGASAPPNASYCPACSTFLQAPPPRTSRSDITTPVGGAKAKQASTPTSHDATLQATPSKGPAPRKNMAPPTAECSTQTVGLYYPSATELQRKEQQREKRSKTNAERQPASAVSPGRGFWRQQVDHVSSHLRSYAQNNASFRTLLGEPRLGRMVSAVIQEDQHEVTVSVSFVSAGREPLQVHPAGGGDSLSSVTEASAHRGLTKPPKLTLTPKPPVLDVQLLKELGPGGGRVSAVQQLLDQGADPSCCHGDGRHALTVAVVNGHHDVLPVLVQRGADVDQQSGPMRTTALHEAAALGPEGLQSARVLLSCKASVGRRSSGGQTAYDVALRSGCRETVSLITAQTGDQLTEPGRLLNLDVS</sequence>
<dbReference type="InterPro" id="IPR026876">
    <property type="entry name" value="Fn3_assoc_repeat"/>
</dbReference>
<comment type="subcellular location">
    <subcellularLocation>
        <location evidence="1">Cell projection</location>
        <location evidence="1">Cilium</location>
    </subcellularLocation>
</comment>
<dbReference type="Proteomes" id="UP001219934">
    <property type="component" value="Unassembled WGS sequence"/>
</dbReference>
<feature type="compositionally biased region" description="Basic and acidic residues" evidence="10">
    <location>
        <begin position="402"/>
        <end position="417"/>
    </location>
</feature>
<evidence type="ECO:0000256" key="9">
    <source>
        <dbReference type="PROSITE-ProRule" id="PRU00023"/>
    </source>
</evidence>
<evidence type="ECO:0000256" key="8">
    <source>
        <dbReference type="ARBA" id="ARBA00039856"/>
    </source>
</evidence>
<comment type="caution">
    <text evidence="12">The sequence shown here is derived from an EMBL/GenBank/DDBJ whole genome shotgun (WGS) entry which is preliminary data.</text>
</comment>
<evidence type="ECO:0000256" key="10">
    <source>
        <dbReference type="SAM" id="MobiDB-lite"/>
    </source>
</evidence>
<dbReference type="Pfam" id="PF12773">
    <property type="entry name" value="DZR"/>
    <property type="match status" value="1"/>
</dbReference>
<keyword evidence="6 9" id="KW-0040">ANK repeat</keyword>
<evidence type="ECO:0000256" key="3">
    <source>
        <dbReference type="ARBA" id="ARBA00022737"/>
    </source>
</evidence>
<feature type="repeat" description="ANK" evidence="9">
    <location>
        <begin position="563"/>
        <end position="595"/>
    </location>
</feature>
<dbReference type="AlphaFoldDB" id="A0AAD6A7X0"/>
<dbReference type="GO" id="GO:0008270">
    <property type="term" value="F:zinc ion binding"/>
    <property type="evidence" value="ECO:0007669"/>
    <property type="project" value="UniProtKB-KW"/>
</dbReference>
<feature type="region of interest" description="Disordered" evidence="10">
    <location>
        <begin position="336"/>
        <end position="388"/>
    </location>
</feature>
<reference evidence="12" key="1">
    <citation type="submission" date="2022-11" db="EMBL/GenBank/DDBJ databases">
        <title>Chromosome-level genome of Pogonophryne albipinna.</title>
        <authorList>
            <person name="Jo E."/>
        </authorList>
    </citation>
    <scope>NUCLEOTIDE SEQUENCE</scope>
    <source>
        <strain evidence="12">SGF0006</strain>
        <tissue evidence="12">Muscle</tissue>
    </source>
</reference>
<dbReference type="SUPFAM" id="SSF48403">
    <property type="entry name" value="Ankyrin repeat"/>
    <property type="match status" value="1"/>
</dbReference>
<accession>A0AAD6A7X0</accession>